<accession>A0A5B8SPI5</accession>
<dbReference type="Gene3D" id="3.60.60.10">
    <property type="entry name" value="Penicillin V Acylase, Chain A"/>
    <property type="match status" value="1"/>
</dbReference>
<keyword evidence="3" id="KW-1185">Reference proteome</keyword>
<dbReference type="InterPro" id="IPR005079">
    <property type="entry name" value="Peptidase_C45_hydrolase"/>
</dbReference>
<dbReference type="RefSeq" id="WP_147183182.1">
    <property type="nucleotide sequence ID" value="NZ_CP042382.1"/>
</dbReference>
<reference evidence="2 3" key="1">
    <citation type="submission" date="2019-06" db="EMBL/GenBank/DDBJ databases">
        <title>Genome analyses of bacteria isolated from kimchi.</title>
        <authorList>
            <person name="Lee S."/>
            <person name="Ahn S."/>
            <person name="Roh S."/>
        </authorList>
    </citation>
    <scope>NUCLEOTIDE SEQUENCE [LARGE SCALE GENOMIC DNA]</scope>
    <source>
        <strain evidence="2 3">CBA4606</strain>
    </source>
</reference>
<dbReference type="GO" id="GO:0016740">
    <property type="term" value="F:transferase activity"/>
    <property type="evidence" value="ECO:0007669"/>
    <property type="project" value="UniProtKB-KW"/>
</dbReference>
<gene>
    <name evidence="2" type="ORF">FGL86_02865</name>
</gene>
<evidence type="ECO:0000259" key="1">
    <source>
        <dbReference type="Pfam" id="PF03417"/>
    </source>
</evidence>
<dbReference type="Pfam" id="PF03417">
    <property type="entry name" value="AAT"/>
    <property type="match status" value="1"/>
</dbReference>
<organism evidence="2 3">
    <name type="scientific">Pistricoccus aurantiacus</name>
    <dbReference type="NCBI Taxonomy" id="1883414"/>
    <lineage>
        <taxon>Bacteria</taxon>
        <taxon>Pseudomonadati</taxon>
        <taxon>Pseudomonadota</taxon>
        <taxon>Gammaproteobacteria</taxon>
        <taxon>Oceanospirillales</taxon>
        <taxon>Halomonadaceae</taxon>
        <taxon>Pistricoccus</taxon>
    </lineage>
</organism>
<dbReference type="Proteomes" id="UP000321272">
    <property type="component" value="Chromosome"/>
</dbReference>
<name>A0A5B8SPI5_9GAMM</name>
<dbReference type="PANTHER" id="PTHR34180">
    <property type="entry name" value="PEPTIDASE C45"/>
    <property type="match status" value="1"/>
</dbReference>
<dbReference type="InterPro" id="IPR047794">
    <property type="entry name" value="C45_proenzyme-like"/>
</dbReference>
<dbReference type="NCBIfam" id="NF040521">
    <property type="entry name" value="C45_proenzyme"/>
    <property type="match status" value="1"/>
</dbReference>
<keyword evidence="2" id="KW-0808">Transferase</keyword>
<dbReference type="KEGG" id="paur:FGL86_02865"/>
<sequence>MSLIELQGDRAAVGFAHGQALDDRIHDSLAVYERLFADFVGLSWSQARSQATRFLPAIERHFPDILDELQGIAKGANLDFEDILALNCRSEIALTQSGGCSALSLWHEETQWLAQNWDWRADQQRNVAILRITMDGQAPLISVGEAGMVGKIGLNVHGIGVCLNAIRSQTCGDGLPIHIALRKILECRDFAAAQHILREERIASPAHFLVASQDGQAIGFEVHPGTPGEIAPRNGTVLHTNHLIDPMTTGEIADFPRPDSPLRLSRLETLMERLNATTPGAFFEVLSDHDNAPSSICRHINLEVPEAERMETLFSVVMNLNQRRLYLRMGKPCESDGMETFSLEI</sequence>
<dbReference type="InterPro" id="IPR047801">
    <property type="entry name" value="Peptidase_C45"/>
</dbReference>
<proteinExistence type="predicted"/>
<dbReference type="Gene3D" id="1.10.10.2120">
    <property type="match status" value="1"/>
</dbReference>
<protein>
    <submittedName>
        <fullName evidence="2">Peptidase C45 acyl-coenzyme A--6-aminopenicillanic acid acyl-transferase</fullName>
    </submittedName>
</protein>
<evidence type="ECO:0000313" key="2">
    <source>
        <dbReference type="EMBL" id="QEA38114.1"/>
    </source>
</evidence>
<dbReference type="AlphaFoldDB" id="A0A5B8SPI5"/>
<dbReference type="OrthoDB" id="8109453at2"/>
<evidence type="ECO:0000313" key="3">
    <source>
        <dbReference type="Proteomes" id="UP000321272"/>
    </source>
</evidence>
<dbReference type="EMBL" id="CP042382">
    <property type="protein sequence ID" value="QEA38114.1"/>
    <property type="molecule type" value="Genomic_DNA"/>
</dbReference>
<dbReference type="PANTHER" id="PTHR34180:SF1">
    <property type="entry name" value="BETA-ALANYL-DOPAMINE_CARCININE HYDROLASE"/>
    <property type="match status" value="1"/>
</dbReference>
<feature type="domain" description="Peptidase C45 hydrolase" evidence="1">
    <location>
        <begin position="108"/>
        <end position="332"/>
    </location>
</feature>